<accession>A0A1P8KMW6</accession>
<evidence type="ECO:0000313" key="3">
    <source>
        <dbReference type="Proteomes" id="UP000186074"/>
    </source>
</evidence>
<sequence length="174" mass="20523">MFYKMIFTIIVFFIAINATADIKNLQSFKADFTQSIKSINNKIIEYKGEVFIKNTGKILWKYKTPIEKNVYILNDFAIIDEPELEQAIYTQLQSEINIIKLLKTSKKINENTYLANIDDIDYLIETSKQIELIKYKDKLDNSVEIKFENQVTNKEIQDSIFKFTAPEHYDIIRK</sequence>
<dbReference type="PANTHER" id="PTHR35869:SF1">
    <property type="entry name" value="OUTER-MEMBRANE LIPOPROTEIN CARRIER PROTEIN"/>
    <property type="match status" value="1"/>
</dbReference>
<dbReference type="AlphaFoldDB" id="A0A1P8KMW6"/>
<dbReference type="PANTHER" id="PTHR35869">
    <property type="entry name" value="OUTER-MEMBRANE LIPOPROTEIN CARRIER PROTEIN"/>
    <property type="match status" value="1"/>
</dbReference>
<name>A0A1P8KMW6_9BACT</name>
<evidence type="ECO:0000256" key="1">
    <source>
        <dbReference type="ARBA" id="ARBA00022729"/>
    </source>
</evidence>
<dbReference type="STRING" id="1850254.LPB137_08620"/>
<dbReference type="SUPFAM" id="SSF89392">
    <property type="entry name" value="Prokaryotic lipoproteins and lipoprotein localization factors"/>
    <property type="match status" value="1"/>
</dbReference>
<keyword evidence="3" id="KW-1185">Reference proteome</keyword>
<organism evidence="2 3">
    <name type="scientific">Poseidonibacter parvus</name>
    <dbReference type="NCBI Taxonomy" id="1850254"/>
    <lineage>
        <taxon>Bacteria</taxon>
        <taxon>Pseudomonadati</taxon>
        <taxon>Campylobacterota</taxon>
        <taxon>Epsilonproteobacteria</taxon>
        <taxon>Campylobacterales</taxon>
        <taxon>Arcobacteraceae</taxon>
        <taxon>Poseidonibacter</taxon>
    </lineage>
</organism>
<dbReference type="InterPro" id="IPR004564">
    <property type="entry name" value="OM_lipoprot_carrier_LolA-like"/>
</dbReference>
<dbReference type="RefSeq" id="WP_076087078.1">
    <property type="nucleotide sequence ID" value="NZ_CP019070.1"/>
</dbReference>
<protein>
    <submittedName>
        <fullName evidence="2">Cell envelope biogenesis protein LolA</fullName>
    </submittedName>
</protein>
<dbReference type="EMBL" id="CP019070">
    <property type="protein sequence ID" value="APW65914.1"/>
    <property type="molecule type" value="Genomic_DNA"/>
</dbReference>
<gene>
    <name evidence="2" type="ORF">LPB137_08620</name>
</gene>
<reference evidence="2 3" key="1">
    <citation type="submission" date="2017-01" db="EMBL/GenBank/DDBJ databases">
        <title>Genome sequencing of Arcobacter sp. LPB0137.</title>
        <authorList>
            <person name="Lee G.-W."/>
            <person name="Yi H."/>
        </authorList>
    </citation>
    <scope>NUCLEOTIDE SEQUENCE [LARGE SCALE GENOMIC DNA]</scope>
    <source>
        <strain evidence="2 3">LPB0137</strain>
    </source>
</reference>
<dbReference type="Proteomes" id="UP000186074">
    <property type="component" value="Chromosome"/>
</dbReference>
<dbReference type="OrthoDB" id="5339202at2"/>
<dbReference type="Pfam" id="PF03548">
    <property type="entry name" value="LolA"/>
    <property type="match status" value="1"/>
</dbReference>
<dbReference type="CDD" id="cd16325">
    <property type="entry name" value="LolA"/>
    <property type="match status" value="1"/>
</dbReference>
<dbReference type="KEGG" id="alp:LPB137_08620"/>
<keyword evidence="1" id="KW-0732">Signal</keyword>
<dbReference type="NCBIfam" id="NF000663">
    <property type="entry name" value="PRK00031.2-1"/>
    <property type="match status" value="1"/>
</dbReference>
<proteinExistence type="predicted"/>
<evidence type="ECO:0000313" key="2">
    <source>
        <dbReference type="EMBL" id="APW65914.1"/>
    </source>
</evidence>
<dbReference type="InterPro" id="IPR029046">
    <property type="entry name" value="LolA/LolB/LppX"/>
</dbReference>
<dbReference type="Gene3D" id="2.50.20.10">
    <property type="entry name" value="Lipoprotein localisation LolA/LolB/LppX"/>
    <property type="match status" value="2"/>
</dbReference>